<proteinExistence type="predicted"/>
<feature type="region of interest" description="Disordered" evidence="1">
    <location>
        <begin position="1"/>
        <end position="107"/>
    </location>
</feature>
<reference evidence="2 3" key="1">
    <citation type="submission" date="2016-01" db="EMBL/GenBank/DDBJ databases">
        <title>Biosynthesis of antibiotic leucinostatins and their inhibition on Phytophthora in bio-control Purpureocillium lilacinum.</title>
        <authorList>
            <person name="Wang G."/>
            <person name="Liu Z."/>
            <person name="Lin R."/>
            <person name="Li E."/>
            <person name="Mao Z."/>
            <person name="Ling J."/>
            <person name="Yin W."/>
            <person name="Xie B."/>
        </authorList>
    </citation>
    <scope>NUCLEOTIDE SEQUENCE [LARGE SCALE GENOMIC DNA]</scope>
    <source>
        <strain evidence="2">PLBJ-1</strain>
    </source>
</reference>
<evidence type="ECO:0000256" key="1">
    <source>
        <dbReference type="SAM" id="MobiDB-lite"/>
    </source>
</evidence>
<dbReference type="Proteomes" id="UP000078240">
    <property type="component" value="Unassembled WGS sequence"/>
</dbReference>
<gene>
    <name evidence="2" type="ORF">VFPBJ_04770</name>
</gene>
<dbReference type="EMBL" id="LSBH01000003">
    <property type="protein sequence ID" value="OAQ82186.1"/>
    <property type="molecule type" value="Genomic_DNA"/>
</dbReference>
<feature type="compositionally biased region" description="Basic and acidic residues" evidence="1">
    <location>
        <begin position="64"/>
        <end position="75"/>
    </location>
</feature>
<name>A0A179GW42_PURLI</name>
<organism evidence="2 3">
    <name type="scientific">Purpureocillium lilacinum</name>
    <name type="common">Paecilomyces lilacinus</name>
    <dbReference type="NCBI Taxonomy" id="33203"/>
    <lineage>
        <taxon>Eukaryota</taxon>
        <taxon>Fungi</taxon>
        <taxon>Dikarya</taxon>
        <taxon>Ascomycota</taxon>
        <taxon>Pezizomycotina</taxon>
        <taxon>Sordariomycetes</taxon>
        <taxon>Hypocreomycetidae</taxon>
        <taxon>Hypocreales</taxon>
        <taxon>Ophiocordycipitaceae</taxon>
        <taxon>Purpureocillium</taxon>
    </lineage>
</organism>
<dbReference type="AlphaFoldDB" id="A0A179GW42"/>
<protein>
    <submittedName>
        <fullName evidence="2">Uncharacterized protein</fullName>
    </submittedName>
</protein>
<feature type="region of interest" description="Disordered" evidence="1">
    <location>
        <begin position="121"/>
        <end position="158"/>
    </location>
</feature>
<evidence type="ECO:0000313" key="3">
    <source>
        <dbReference type="Proteomes" id="UP000078240"/>
    </source>
</evidence>
<feature type="region of interest" description="Disordered" evidence="1">
    <location>
        <begin position="241"/>
        <end position="295"/>
    </location>
</feature>
<feature type="compositionally biased region" description="Polar residues" evidence="1">
    <location>
        <begin position="121"/>
        <end position="133"/>
    </location>
</feature>
<evidence type="ECO:0000313" key="2">
    <source>
        <dbReference type="EMBL" id="OAQ82186.1"/>
    </source>
</evidence>
<feature type="region of interest" description="Disordered" evidence="1">
    <location>
        <begin position="179"/>
        <end position="218"/>
    </location>
</feature>
<feature type="compositionally biased region" description="Polar residues" evidence="1">
    <location>
        <begin position="145"/>
        <end position="156"/>
    </location>
</feature>
<sequence>MRSGARKGDYSYTRTRQRRRGGGTGARVREPGRGEGAGGIRGSVEETRSKPTGPAQEAQGSGRARAEGEDKGREDGAEDTIEAGAKGRRLSGARRGGTGDSSSLAEVRERHGGLLTLWTCSPTGLARSTNPSWDRTYDDARLSAQPGQDRTGQAGQSGKVLAARAGSCSGCRWVERGGRGEGCPRSVGNGQGTDAGAGAAAGARGGGGGPARASGRALVTPQIDGTGEVVSCGASTVAGVECGGAQRRGSERGVWMDRRRGEARTRKRRGGRGGEGSGWPDVGVDKDADAGGGEG</sequence>
<feature type="compositionally biased region" description="Basic and acidic residues" evidence="1">
    <location>
        <begin position="248"/>
        <end position="264"/>
    </location>
</feature>
<accession>A0A179GW42</accession>
<comment type="caution">
    <text evidence="2">The sequence shown here is derived from an EMBL/GenBank/DDBJ whole genome shotgun (WGS) entry which is preliminary data.</text>
</comment>